<gene>
    <name evidence="7" type="ORF">P856_536</name>
</gene>
<evidence type="ECO:0000256" key="1">
    <source>
        <dbReference type="ARBA" id="ARBA00004370"/>
    </source>
</evidence>
<keyword evidence="3 6" id="KW-1133">Transmembrane helix</keyword>
<sequence>MEWRSSIYLLVNRLHPRGCLISVSNKDSLAVSSNVVSPTANYNDKCDFDRKNAGLMVTPSQNSASSTKKIKVSHCQTGNDANTSNNTVSDKKAKLSNENQSLSVGFMRLIIIIFIMLAISIGYVSYSEWREKAEQYVSMVDVTSPLALINSIIGFLKPDVSNSSEDIRSQTNKYGSLDSLFDSLAMLKKDFESLQARLVVLETKTNFLPKITAWVNSTKKSIDSLTEQIDAMDSKVQSLFATIATFRYRENSGKDSNLFLPTAWGLSDRLSILERSFLDIKGQKNFGWPLFSSDDFVILQERIKFLQNSFEDRDANLIARLDDIAVAQKELEYKVEEYRNQKKKVGAFLVAIDLLQEANQKGISFATELDELEGAAWDQLKIADAIVFLRNHVDGVPSMADLRYSFPSFAESIIKSASSIGNSNNIVDKVMKRIFSLVTLRRTKTDEYNSLDAIINRAEAAADHGDLLMAANYLDALVGKSAEAAQPWITAVKARFAVDQAVHTLHSQALAVLLGD</sequence>
<dbReference type="GO" id="GO:0016020">
    <property type="term" value="C:membrane"/>
    <property type="evidence" value="ECO:0007669"/>
    <property type="project" value="UniProtKB-SubCell"/>
</dbReference>
<dbReference type="InterPro" id="IPR019133">
    <property type="entry name" value="MIC60"/>
</dbReference>
<keyword evidence="8" id="KW-1185">Reference proteome</keyword>
<name>V9TT51_9PROT</name>
<comment type="subcellular location">
    <subcellularLocation>
        <location evidence="1">Membrane</location>
    </subcellularLocation>
</comment>
<dbReference type="eggNOG" id="COG4223">
    <property type="taxonomic scope" value="Bacteria"/>
</dbReference>
<accession>V9TT51</accession>
<dbReference type="STRING" id="1401328.P856_536"/>
<dbReference type="KEGG" id="efk:P856_536"/>
<evidence type="ECO:0000256" key="2">
    <source>
        <dbReference type="ARBA" id="ARBA00022692"/>
    </source>
</evidence>
<evidence type="ECO:0000313" key="7">
    <source>
        <dbReference type="EMBL" id="AHC73751.1"/>
    </source>
</evidence>
<dbReference type="Pfam" id="PF09731">
    <property type="entry name" value="Mitofilin"/>
    <property type="match status" value="1"/>
</dbReference>
<feature type="coiled-coil region" evidence="5">
    <location>
        <begin position="177"/>
        <end position="235"/>
    </location>
</feature>
<evidence type="ECO:0000256" key="5">
    <source>
        <dbReference type="SAM" id="Coils"/>
    </source>
</evidence>
<organism evidence="7 8">
    <name type="scientific">Candidatus Endolissoclinum faulkneri L5</name>
    <dbReference type="NCBI Taxonomy" id="1401328"/>
    <lineage>
        <taxon>Bacteria</taxon>
        <taxon>Pseudomonadati</taxon>
        <taxon>Pseudomonadota</taxon>
        <taxon>Alphaproteobacteria</taxon>
        <taxon>Rhodospirillales</taxon>
        <taxon>Rhodospirillaceae</taxon>
        <taxon>Candidatus Endolissoclinum</taxon>
    </lineage>
</organism>
<dbReference type="Proteomes" id="UP000018700">
    <property type="component" value="Chromosome"/>
</dbReference>
<dbReference type="RefSeq" id="WP_081713434.1">
    <property type="nucleotide sequence ID" value="NZ_CP006745.1"/>
</dbReference>
<dbReference type="AlphaFoldDB" id="V9TT51"/>
<evidence type="ECO:0000256" key="6">
    <source>
        <dbReference type="SAM" id="Phobius"/>
    </source>
</evidence>
<evidence type="ECO:0000313" key="8">
    <source>
        <dbReference type="Proteomes" id="UP000018700"/>
    </source>
</evidence>
<keyword evidence="4 6" id="KW-0472">Membrane</keyword>
<keyword evidence="5" id="KW-0175">Coiled coil</keyword>
<evidence type="ECO:0000256" key="4">
    <source>
        <dbReference type="ARBA" id="ARBA00023136"/>
    </source>
</evidence>
<evidence type="ECO:0000256" key="3">
    <source>
        <dbReference type="ARBA" id="ARBA00022989"/>
    </source>
</evidence>
<dbReference type="EMBL" id="CP006745">
    <property type="protein sequence ID" value="AHC73751.1"/>
    <property type="molecule type" value="Genomic_DNA"/>
</dbReference>
<reference evidence="7 8" key="1">
    <citation type="journal article" date="2013" name="PLoS ONE">
        <title>Bacterial endosymbiosis in a chordate host: long-term co-evolution and conservation of secondary metabolism.</title>
        <authorList>
            <person name="Kwan J.C."/>
            <person name="Schmidt E.W."/>
        </authorList>
    </citation>
    <scope>NUCLEOTIDE SEQUENCE [LARGE SCALE GENOMIC DNA]</scope>
    <source>
        <strain evidence="8">faulkneri L5</strain>
    </source>
</reference>
<keyword evidence="2 6" id="KW-0812">Transmembrane</keyword>
<feature type="transmembrane region" description="Helical" evidence="6">
    <location>
        <begin position="105"/>
        <end position="124"/>
    </location>
</feature>
<protein>
    <submittedName>
        <fullName evidence="7">Uncharacterized protein</fullName>
    </submittedName>
</protein>
<dbReference type="HOGENOM" id="CLU_594077_0_0_5"/>
<proteinExistence type="predicted"/>